<evidence type="ECO:0000256" key="3">
    <source>
        <dbReference type="HAMAP-Rule" id="MF_01660"/>
    </source>
</evidence>
<dbReference type="NCBIfam" id="NF008340">
    <property type="entry name" value="PRK11126.1"/>
    <property type="match status" value="1"/>
</dbReference>
<dbReference type="GO" id="GO:0009234">
    <property type="term" value="P:menaquinone biosynthetic process"/>
    <property type="evidence" value="ECO:0007669"/>
    <property type="project" value="UniProtKB-UniRule"/>
</dbReference>
<dbReference type="RefSeq" id="WP_073603145.1">
    <property type="nucleotide sequence ID" value="NZ_FQXZ01000014.1"/>
</dbReference>
<comment type="pathway">
    <text evidence="3">Quinol/quinone metabolism; 1,4-dihydroxy-2-naphthoate biosynthesis; 1,4-dihydroxy-2-naphthoate from chorismate: step 3/7.</text>
</comment>
<dbReference type="NCBIfam" id="TIGR03695">
    <property type="entry name" value="menH_SHCHC"/>
    <property type="match status" value="1"/>
</dbReference>
<sequence>MLKLYSLFEATEHRQGEPDPDSPVLVFLHGLLGQHQDWAEVRSRLTDFPRLSLDLPGHGQSRGNGCVDMDDCCEQIVFAIKAALQKEGMSQAHPLILTGYSLGGRIAMYGCVKGRWSSLNLKGLIIEGGHFGLGDEAARQQRWQHDMQWAARFRDEPVEQVLDDWYQQPVFSTLNDAQRQQLISQRRDNLGTRIAEMMLATSLARQPDLLAELYKQPLPVRYICGEEDQKFRQLAGNSRLSVYAIKQAGHNVHKEKSGAFTHALRECICSFTRPEKQNQ</sequence>
<protein>
    <recommendedName>
        <fullName evidence="3">Putative 2-succinyl-6-hydroxy-2,4-cyclohexadiene-1-carboxylate synthase</fullName>
        <shortName evidence="3">SHCHC synthase</shortName>
        <ecNumber evidence="3">4.2.99.20</ecNumber>
    </recommendedName>
</protein>
<organism evidence="5 6">
    <name type="scientific">Vibrio aerogenes CECT 7868</name>
    <dbReference type="NCBI Taxonomy" id="1216006"/>
    <lineage>
        <taxon>Bacteria</taxon>
        <taxon>Pseudomonadati</taxon>
        <taxon>Pseudomonadota</taxon>
        <taxon>Gammaproteobacteria</taxon>
        <taxon>Vibrionales</taxon>
        <taxon>Vibrionaceae</taxon>
        <taxon>Vibrio</taxon>
    </lineage>
</organism>
<dbReference type="InterPro" id="IPR029058">
    <property type="entry name" value="AB_hydrolase_fold"/>
</dbReference>
<reference evidence="5 6" key="1">
    <citation type="submission" date="2016-11" db="EMBL/GenBank/DDBJ databases">
        <authorList>
            <person name="Jaros S."/>
            <person name="Januszkiewicz K."/>
            <person name="Wedrychowicz H."/>
        </authorList>
    </citation>
    <scope>NUCLEOTIDE SEQUENCE [LARGE SCALE GENOMIC DNA]</scope>
    <source>
        <strain evidence="5 6">CECT 7868</strain>
    </source>
</reference>
<feature type="domain" description="AB hydrolase-1" evidence="4">
    <location>
        <begin position="23"/>
        <end position="256"/>
    </location>
</feature>
<dbReference type="PANTHER" id="PTHR42916:SF1">
    <property type="entry name" value="PROTEIN PHYLLO, CHLOROPLASTIC"/>
    <property type="match status" value="1"/>
</dbReference>
<accession>A0A1M5Y143</accession>
<dbReference type="Pfam" id="PF00561">
    <property type="entry name" value="Abhydrolase_1"/>
    <property type="match status" value="1"/>
</dbReference>
<dbReference type="GO" id="GO:0070205">
    <property type="term" value="F:2-succinyl-6-hydroxy-2,4-cyclohexadiene-1-carboxylate synthase activity"/>
    <property type="evidence" value="ECO:0007669"/>
    <property type="project" value="UniProtKB-UniRule"/>
</dbReference>
<dbReference type="Gene3D" id="3.40.50.1820">
    <property type="entry name" value="alpha/beta hydrolase"/>
    <property type="match status" value="1"/>
</dbReference>
<keyword evidence="2 3" id="KW-0456">Lyase</keyword>
<name>A0A1M5Y143_9VIBR</name>
<comment type="subunit">
    <text evidence="3">Monomer.</text>
</comment>
<dbReference type="Proteomes" id="UP000184608">
    <property type="component" value="Unassembled WGS sequence"/>
</dbReference>
<dbReference type="HAMAP" id="MF_01660">
    <property type="entry name" value="MenH"/>
    <property type="match status" value="1"/>
</dbReference>
<dbReference type="UniPathway" id="UPA01057">
    <property type="reaction ID" value="UER00900"/>
</dbReference>
<proteinExistence type="inferred from homology"/>
<evidence type="ECO:0000313" key="6">
    <source>
        <dbReference type="Proteomes" id="UP000184608"/>
    </source>
</evidence>
<dbReference type="InterPro" id="IPR000073">
    <property type="entry name" value="AB_hydrolase_1"/>
</dbReference>
<dbReference type="STRING" id="1216006.VA7868_01397"/>
<dbReference type="EC" id="4.2.99.20" evidence="3"/>
<evidence type="ECO:0000313" key="5">
    <source>
        <dbReference type="EMBL" id="SHI05243.1"/>
    </source>
</evidence>
<dbReference type="PANTHER" id="PTHR42916">
    <property type="entry name" value="2-SUCCINYL-5-ENOLPYRUVYL-6-HYDROXY-3-CYCLOHEXENE-1-CARBOXYLATE SYNTHASE"/>
    <property type="match status" value="1"/>
</dbReference>
<evidence type="ECO:0000259" key="4">
    <source>
        <dbReference type="Pfam" id="PF00561"/>
    </source>
</evidence>
<dbReference type="UniPathway" id="UPA00079"/>
<gene>
    <name evidence="3 5" type="primary">menH</name>
    <name evidence="5" type="ORF">VA7868_01397</name>
</gene>
<comment type="function">
    <text evidence="3">Catalyzes a proton abstraction reaction that results in 2,5-elimination of pyruvate from 2-succinyl-5-enolpyruvyl-6-hydroxy-3-cyclohexene-1-carboxylate (SEPHCHC) and the formation of 2-succinyl-6-hydroxy-2,4-cyclohexadiene-1-carboxylate (SHCHC).</text>
</comment>
<comment type="pathway">
    <text evidence="3">Quinol/quinone metabolism; menaquinone biosynthesis.</text>
</comment>
<keyword evidence="6" id="KW-1185">Reference proteome</keyword>
<comment type="similarity">
    <text evidence="3">Belongs to the AB hydrolase superfamily. MenH family.</text>
</comment>
<dbReference type="AlphaFoldDB" id="A0A1M5Y143"/>
<keyword evidence="1 3" id="KW-0474">Menaquinone biosynthesis</keyword>
<dbReference type="EMBL" id="FQXZ01000014">
    <property type="protein sequence ID" value="SHI05243.1"/>
    <property type="molecule type" value="Genomic_DNA"/>
</dbReference>
<evidence type="ECO:0000256" key="1">
    <source>
        <dbReference type="ARBA" id="ARBA00022428"/>
    </source>
</evidence>
<dbReference type="SUPFAM" id="SSF53474">
    <property type="entry name" value="alpha/beta-Hydrolases"/>
    <property type="match status" value="1"/>
</dbReference>
<dbReference type="OrthoDB" id="9808398at2"/>
<comment type="catalytic activity">
    <reaction evidence="3">
        <text>5-enolpyruvoyl-6-hydroxy-2-succinyl-cyclohex-3-ene-1-carboxylate = (1R,6R)-6-hydroxy-2-succinyl-cyclohexa-2,4-diene-1-carboxylate + pyruvate</text>
        <dbReference type="Rhea" id="RHEA:25597"/>
        <dbReference type="ChEBI" id="CHEBI:15361"/>
        <dbReference type="ChEBI" id="CHEBI:58689"/>
        <dbReference type="ChEBI" id="CHEBI:58818"/>
        <dbReference type="EC" id="4.2.99.20"/>
    </reaction>
</comment>
<evidence type="ECO:0000256" key="2">
    <source>
        <dbReference type="ARBA" id="ARBA00023239"/>
    </source>
</evidence>
<dbReference type="InterPro" id="IPR022485">
    <property type="entry name" value="SHCHC_synthase_MenH"/>
</dbReference>